<keyword evidence="2" id="KW-0472">Membrane</keyword>
<sequence length="135" mass="16271">MAQTTKFTSLVQVLTRPTGWYWGISKMFRECVIKFGALVGEDKYGNKYYENKNYFVARHRWVDYKDWWKYDASDIPAEWHRWIHFMTDDPPTIDPPVERKFLSGHKSNMTGSYREYVPYSTTRRKIDSWSPPQKE</sequence>
<dbReference type="PhylomeDB" id="B3RWZ8"/>
<comment type="function">
    <text evidence="2">Accessory subunit of the mitochondrial membrane respiratory chain NADH dehydrogenase (Complex I), that is believed not to be involved in catalysis. Complex I functions in the transfer of electrons from NADH to the respiratory chain. The immediate electron acceptor for the enzyme is believed to be ubiquinone.</text>
</comment>
<dbReference type="HOGENOM" id="CLU_110455_1_1_1"/>
<dbReference type="PANTHER" id="PTHR12910:SF2">
    <property type="entry name" value="NADH DEHYDROGENASE [UBIQUINONE] 1 ALPHA SUBCOMPLEX SUBUNIT 12"/>
    <property type="match status" value="1"/>
</dbReference>
<dbReference type="AlphaFoldDB" id="B3RWZ8"/>
<gene>
    <name evidence="3" type="ORF">TRIADDRAFT_56942</name>
</gene>
<dbReference type="InterPro" id="IPR007763">
    <property type="entry name" value="NDUFA12"/>
</dbReference>
<comment type="similarity">
    <text evidence="1 2">Belongs to the complex I NDUFA12 subunit family.</text>
</comment>
<keyword evidence="2" id="KW-0496">Mitochondrion</keyword>
<evidence type="ECO:0000313" key="3">
    <source>
        <dbReference type="EMBL" id="EDV25222.1"/>
    </source>
</evidence>
<dbReference type="CTD" id="6753884"/>
<dbReference type="EMBL" id="DS985245">
    <property type="protein sequence ID" value="EDV25222.1"/>
    <property type="molecule type" value="Genomic_DNA"/>
</dbReference>
<comment type="subcellular location">
    <subcellularLocation>
        <location evidence="2">Mitochondrion inner membrane</location>
        <topology evidence="2">Peripheral membrane protein</topology>
        <orientation evidence="2">Matrix side</orientation>
    </subcellularLocation>
</comment>
<dbReference type="InParanoid" id="B3RWZ8"/>
<dbReference type="STRING" id="10228.B3RWZ8"/>
<dbReference type="Proteomes" id="UP000009022">
    <property type="component" value="Unassembled WGS sequence"/>
</dbReference>
<comment type="subunit">
    <text evidence="2">Complex I is composed of 45 different subunits.</text>
</comment>
<proteinExistence type="inferred from homology"/>
<dbReference type="GO" id="GO:0045271">
    <property type="term" value="C:respiratory chain complex I"/>
    <property type="evidence" value="ECO:0000318"/>
    <property type="project" value="GO_Central"/>
</dbReference>
<accession>B3RWZ8</accession>
<organism evidence="3 4">
    <name type="scientific">Trichoplax adhaerens</name>
    <name type="common">Trichoplax reptans</name>
    <dbReference type="NCBI Taxonomy" id="10228"/>
    <lineage>
        <taxon>Eukaryota</taxon>
        <taxon>Metazoa</taxon>
        <taxon>Placozoa</taxon>
        <taxon>Uniplacotomia</taxon>
        <taxon>Trichoplacea</taxon>
        <taxon>Trichoplacidae</taxon>
        <taxon>Trichoplax</taxon>
    </lineage>
</organism>
<keyword evidence="4" id="KW-1185">Reference proteome</keyword>
<dbReference type="GeneID" id="6753884"/>
<keyword evidence="2" id="KW-0999">Mitochondrion inner membrane</keyword>
<keyword evidence="2" id="KW-0679">Respiratory chain</keyword>
<dbReference type="FunCoup" id="B3RWZ8">
    <property type="interactions" value="1397"/>
</dbReference>
<dbReference type="OrthoDB" id="274641at2759"/>
<protein>
    <recommendedName>
        <fullName evidence="2">NADH dehydrogenase [ubiquinone] 1 alpha subcomplex subunit 12</fullName>
    </recommendedName>
</protein>
<evidence type="ECO:0000256" key="2">
    <source>
        <dbReference type="RuleBase" id="RU363103"/>
    </source>
</evidence>
<evidence type="ECO:0000313" key="4">
    <source>
        <dbReference type="Proteomes" id="UP000009022"/>
    </source>
</evidence>
<keyword evidence="2" id="KW-0249">Electron transport</keyword>
<keyword evidence="2" id="KW-0813">Transport</keyword>
<name>B3RWZ8_TRIAD</name>
<dbReference type="RefSeq" id="XP_002113112.1">
    <property type="nucleotide sequence ID" value="XM_002113076.1"/>
</dbReference>
<dbReference type="eggNOG" id="KOG3382">
    <property type="taxonomic scope" value="Eukaryota"/>
</dbReference>
<dbReference type="GO" id="GO:0005743">
    <property type="term" value="C:mitochondrial inner membrane"/>
    <property type="evidence" value="ECO:0007669"/>
    <property type="project" value="UniProtKB-SubCell"/>
</dbReference>
<dbReference type="Pfam" id="PF05071">
    <property type="entry name" value="NDUFA12"/>
    <property type="match status" value="1"/>
</dbReference>
<dbReference type="KEGG" id="tad:TRIADDRAFT_56942"/>
<dbReference type="PANTHER" id="PTHR12910">
    <property type="entry name" value="NADH-UBIQUINONE OXIDOREDUCTASE SUBUNIT B17.2"/>
    <property type="match status" value="1"/>
</dbReference>
<evidence type="ECO:0000256" key="1">
    <source>
        <dbReference type="ARBA" id="ARBA00007355"/>
    </source>
</evidence>
<reference evidence="3 4" key="1">
    <citation type="journal article" date="2008" name="Nature">
        <title>The Trichoplax genome and the nature of placozoans.</title>
        <authorList>
            <person name="Srivastava M."/>
            <person name="Begovic E."/>
            <person name="Chapman J."/>
            <person name="Putnam N.H."/>
            <person name="Hellsten U."/>
            <person name="Kawashima T."/>
            <person name="Kuo A."/>
            <person name="Mitros T."/>
            <person name="Salamov A."/>
            <person name="Carpenter M.L."/>
            <person name="Signorovitch A.Y."/>
            <person name="Moreno M.A."/>
            <person name="Kamm K."/>
            <person name="Grimwood J."/>
            <person name="Schmutz J."/>
            <person name="Shapiro H."/>
            <person name="Grigoriev I.V."/>
            <person name="Buss L.W."/>
            <person name="Schierwater B."/>
            <person name="Dellaporta S.L."/>
            <person name="Rokhsar D.S."/>
        </authorList>
    </citation>
    <scope>NUCLEOTIDE SEQUENCE [LARGE SCALE GENOMIC DNA]</scope>
    <source>
        <strain evidence="3 4">Grell-BS-1999</strain>
    </source>
</reference>
<dbReference type="OMA" id="WHGWIHH"/>